<keyword evidence="2" id="KW-1185">Reference proteome</keyword>
<sequence>MEGGIEPTRFFDIKSIIRTFIGGTAYYTCPVAPVDQLHFRYISTLQRVPGTYQELNTGNKYSDEAAPSFLKREHRGRGQIYRTAARVTIQRRRGSIDLWGKDSSVVVCMLSLDNPSGFDPYIHPIPSDISFVAEVSSSVITLASCTICNNQLPKSLSAISQQLRQIRKSFQMNWICKIRKR</sequence>
<reference evidence="1" key="1">
    <citation type="submission" date="2023-12" db="EMBL/GenBank/DDBJ databases">
        <title>Genome assembly of Anisodus tanguticus.</title>
        <authorList>
            <person name="Wang Y.-J."/>
        </authorList>
    </citation>
    <scope>NUCLEOTIDE SEQUENCE</scope>
    <source>
        <strain evidence="1">KB-2021</strain>
        <tissue evidence="1">Leaf</tissue>
    </source>
</reference>
<gene>
    <name evidence="1" type="ORF">RND71_014730</name>
</gene>
<dbReference type="EMBL" id="JAVYJV010000007">
    <property type="protein sequence ID" value="KAK4366850.1"/>
    <property type="molecule type" value="Genomic_DNA"/>
</dbReference>
<proteinExistence type="predicted"/>
<name>A0AAE1VNX6_9SOLA</name>
<dbReference type="Proteomes" id="UP001291623">
    <property type="component" value="Unassembled WGS sequence"/>
</dbReference>
<organism evidence="1 2">
    <name type="scientific">Anisodus tanguticus</name>
    <dbReference type="NCBI Taxonomy" id="243964"/>
    <lineage>
        <taxon>Eukaryota</taxon>
        <taxon>Viridiplantae</taxon>
        <taxon>Streptophyta</taxon>
        <taxon>Embryophyta</taxon>
        <taxon>Tracheophyta</taxon>
        <taxon>Spermatophyta</taxon>
        <taxon>Magnoliopsida</taxon>
        <taxon>eudicotyledons</taxon>
        <taxon>Gunneridae</taxon>
        <taxon>Pentapetalae</taxon>
        <taxon>asterids</taxon>
        <taxon>lamiids</taxon>
        <taxon>Solanales</taxon>
        <taxon>Solanaceae</taxon>
        <taxon>Solanoideae</taxon>
        <taxon>Hyoscyameae</taxon>
        <taxon>Anisodus</taxon>
    </lineage>
</organism>
<dbReference type="AlphaFoldDB" id="A0AAE1VNX6"/>
<comment type="caution">
    <text evidence="1">The sequence shown here is derived from an EMBL/GenBank/DDBJ whole genome shotgun (WGS) entry which is preliminary data.</text>
</comment>
<evidence type="ECO:0000313" key="1">
    <source>
        <dbReference type="EMBL" id="KAK4366850.1"/>
    </source>
</evidence>
<accession>A0AAE1VNX6</accession>
<protein>
    <submittedName>
        <fullName evidence="1">Uncharacterized protein</fullName>
    </submittedName>
</protein>
<evidence type="ECO:0000313" key="2">
    <source>
        <dbReference type="Proteomes" id="UP001291623"/>
    </source>
</evidence>